<evidence type="ECO:0000313" key="1">
    <source>
        <dbReference type="EMBL" id="KAK8940530.1"/>
    </source>
</evidence>
<evidence type="ECO:0000313" key="2">
    <source>
        <dbReference type="Proteomes" id="UP001418222"/>
    </source>
</evidence>
<dbReference type="AlphaFoldDB" id="A0AAP0G6F5"/>
<sequence>MRRYYAPQKDMGPFFAIARLGVRHSPFSYGKSPGAELIQERRRVASLSFSYDTRFLVDALFGVFFLLIGNESTSFFATQPFLERFQIEKNVAPAR</sequence>
<keyword evidence="2" id="KW-1185">Reference proteome</keyword>
<protein>
    <submittedName>
        <fullName evidence="1">Uncharacterized protein</fullName>
    </submittedName>
</protein>
<reference evidence="1 2" key="1">
    <citation type="journal article" date="2022" name="Nat. Plants">
        <title>Genomes of leafy and leafless Platanthera orchids illuminate the evolution of mycoheterotrophy.</title>
        <authorList>
            <person name="Li M.H."/>
            <person name="Liu K.W."/>
            <person name="Li Z."/>
            <person name="Lu H.C."/>
            <person name="Ye Q.L."/>
            <person name="Zhang D."/>
            <person name="Wang J.Y."/>
            <person name="Li Y.F."/>
            <person name="Zhong Z.M."/>
            <person name="Liu X."/>
            <person name="Yu X."/>
            <person name="Liu D.K."/>
            <person name="Tu X.D."/>
            <person name="Liu B."/>
            <person name="Hao Y."/>
            <person name="Liao X.Y."/>
            <person name="Jiang Y.T."/>
            <person name="Sun W.H."/>
            <person name="Chen J."/>
            <person name="Chen Y.Q."/>
            <person name="Ai Y."/>
            <person name="Zhai J.W."/>
            <person name="Wu S.S."/>
            <person name="Zhou Z."/>
            <person name="Hsiao Y.Y."/>
            <person name="Wu W.L."/>
            <person name="Chen Y.Y."/>
            <person name="Lin Y.F."/>
            <person name="Hsu J.L."/>
            <person name="Li C.Y."/>
            <person name="Wang Z.W."/>
            <person name="Zhao X."/>
            <person name="Zhong W.Y."/>
            <person name="Ma X.K."/>
            <person name="Ma L."/>
            <person name="Huang J."/>
            <person name="Chen G.Z."/>
            <person name="Huang M.Z."/>
            <person name="Huang L."/>
            <person name="Peng D.H."/>
            <person name="Luo Y.B."/>
            <person name="Zou S.Q."/>
            <person name="Chen S.P."/>
            <person name="Lan S."/>
            <person name="Tsai W.C."/>
            <person name="Van de Peer Y."/>
            <person name="Liu Z.J."/>
        </authorList>
    </citation>
    <scope>NUCLEOTIDE SEQUENCE [LARGE SCALE GENOMIC DNA]</scope>
    <source>
        <strain evidence="1">Lor287</strain>
    </source>
</reference>
<proteinExistence type="predicted"/>
<organism evidence="1 2">
    <name type="scientific">Platanthera zijinensis</name>
    <dbReference type="NCBI Taxonomy" id="2320716"/>
    <lineage>
        <taxon>Eukaryota</taxon>
        <taxon>Viridiplantae</taxon>
        <taxon>Streptophyta</taxon>
        <taxon>Embryophyta</taxon>
        <taxon>Tracheophyta</taxon>
        <taxon>Spermatophyta</taxon>
        <taxon>Magnoliopsida</taxon>
        <taxon>Liliopsida</taxon>
        <taxon>Asparagales</taxon>
        <taxon>Orchidaceae</taxon>
        <taxon>Orchidoideae</taxon>
        <taxon>Orchideae</taxon>
        <taxon>Orchidinae</taxon>
        <taxon>Platanthera</taxon>
    </lineage>
</organism>
<dbReference type="EMBL" id="JBBWWQ010000008">
    <property type="protein sequence ID" value="KAK8940530.1"/>
    <property type="molecule type" value="Genomic_DNA"/>
</dbReference>
<name>A0AAP0G6F5_9ASPA</name>
<dbReference type="Proteomes" id="UP001418222">
    <property type="component" value="Unassembled WGS sequence"/>
</dbReference>
<accession>A0AAP0G6F5</accession>
<comment type="caution">
    <text evidence="1">The sequence shown here is derived from an EMBL/GenBank/DDBJ whole genome shotgun (WGS) entry which is preliminary data.</text>
</comment>
<gene>
    <name evidence="1" type="ORF">KSP39_PZI010796</name>
</gene>